<name>A0A2N6CXS2_9GAMM</name>
<sequence length="183" mass="19740">MSLSASVSVAQAQNAAPDMQKLQQMMGQQISLMKPELQEKVKALSPQTKKLLLQIYGQHTRHSNKVTLRQVMHEVLSDYHSMVTGVLTDNAEQAADSARRLANHRIPIGGLVPYLDIKFVNDEGLSALAGFNDAVEGNAKRLAAAADEGDMIKASALVGDITKGCFSCHSIFRGVPGKSALLR</sequence>
<dbReference type="Gene3D" id="1.20.120.10">
    <property type="entry name" value="Cytochrome c/b562"/>
    <property type="match status" value="1"/>
</dbReference>
<evidence type="ECO:0008006" key="3">
    <source>
        <dbReference type="Google" id="ProtNLM"/>
    </source>
</evidence>
<dbReference type="EMBL" id="PKUN01000009">
    <property type="protein sequence ID" value="PLX62106.1"/>
    <property type="molecule type" value="Genomic_DNA"/>
</dbReference>
<dbReference type="PROSITE" id="PS51009">
    <property type="entry name" value="CYTCII"/>
    <property type="match status" value="1"/>
</dbReference>
<dbReference type="GO" id="GO:0009055">
    <property type="term" value="F:electron transfer activity"/>
    <property type="evidence" value="ECO:0007669"/>
    <property type="project" value="InterPro"/>
</dbReference>
<dbReference type="GO" id="GO:0020037">
    <property type="term" value="F:heme binding"/>
    <property type="evidence" value="ECO:0007669"/>
    <property type="project" value="InterPro"/>
</dbReference>
<dbReference type="InterPro" id="IPR002321">
    <property type="entry name" value="Cyt_c_II"/>
</dbReference>
<proteinExistence type="predicted"/>
<evidence type="ECO:0000313" key="2">
    <source>
        <dbReference type="Proteomes" id="UP000235015"/>
    </source>
</evidence>
<dbReference type="GO" id="GO:0005506">
    <property type="term" value="F:iron ion binding"/>
    <property type="evidence" value="ECO:0007669"/>
    <property type="project" value="InterPro"/>
</dbReference>
<dbReference type="InterPro" id="IPR010980">
    <property type="entry name" value="Cyt_c/b562"/>
</dbReference>
<reference evidence="1 2" key="1">
    <citation type="submission" date="2017-11" db="EMBL/GenBank/DDBJ databases">
        <title>Genome-resolved metagenomics identifies genetic mobility, metabolic interactions, and unexpected diversity in perchlorate-reducing communities.</title>
        <authorList>
            <person name="Barnum T.P."/>
            <person name="Figueroa I.A."/>
            <person name="Carlstrom C.I."/>
            <person name="Lucas L.N."/>
            <person name="Engelbrektson A.L."/>
            <person name="Coates J.D."/>
        </authorList>
    </citation>
    <scope>NUCLEOTIDE SEQUENCE [LARGE SCALE GENOMIC DNA]</scope>
    <source>
        <strain evidence="1">BM301</strain>
    </source>
</reference>
<gene>
    <name evidence="1" type="ORF">C0630_07660</name>
</gene>
<dbReference type="SUPFAM" id="SSF47175">
    <property type="entry name" value="Cytochromes"/>
    <property type="match status" value="1"/>
</dbReference>
<dbReference type="AlphaFoldDB" id="A0A2N6CXS2"/>
<protein>
    <recommendedName>
        <fullName evidence="3">Cytochrome C</fullName>
    </recommendedName>
</protein>
<organism evidence="1 2">
    <name type="scientific">Sedimenticola selenatireducens</name>
    <dbReference type="NCBI Taxonomy" id="191960"/>
    <lineage>
        <taxon>Bacteria</taxon>
        <taxon>Pseudomonadati</taxon>
        <taxon>Pseudomonadota</taxon>
        <taxon>Gammaproteobacteria</taxon>
        <taxon>Chromatiales</taxon>
        <taxon>Sedimenticolaceae</taxon>
        <taxon>Sedimenticola</taxon>
    </lineage>
</organism>
<evidence type="ECO:0000313" key="1">
    <source>
        <dbReference type="EMBL" id="PLX62106.1"/>
    </source>
</evidence>
<dbReference type="STRING" id="1111735.GCA_000428045_01820"/>
<accession>A0A2N6CXS2</accession>
<dbReference type="GO" id="GO:0022900">
    <property type="term" value="P:electron transport chain"/>
    <property type="evidence" value="ECO:0007669"/>
    <property type="project" value="InterPro"/>
</dbReference>
<dbReference type="Proteomes" id="UP000235015">
    <property type="component" value="Unassembled WGS sequence"/>
</dbReference>
<comment type="caution">
    <text evidence="1">The sequence shown here is derived from an EMBL/GenBank/DDBJ whole genome shotgun (WGS) entry which is preliminary data.</text>
</comment>